<dbReference type="GO" id="GO:0005524">
    <property type="term" value="F:ATP binding"/>
    <property type="evidence" value="ECO:0007669"/>
    <property type="project" value="UniProtKB-KW"/>
</dbReference>
<dbReference type="Gene3D" id="3.40.50.300">
    <property type="entry name" value="P-loop containing nucleotide triphosphate hydrolases"/>
    <property type="match status" value="1"/>
</dbReference>
<dbReference type="InterPro" id="IPR003593">
    <property type="entry name" value="AAA+_ATPase"/>
</dbReference>
<evidence type="ECO:0000313" key="8">
    <source>
        <dbReference type="Proteomes" id="UP000293865"/>
    </source>
</evidence>
<name>A0A4Q2L8U5_9MICO</name>
<feature type="domain" description="ABC transporter" evidence="6">
    <location>
        <begin position="27"/>
        <end position="232"/>
    </location>
</feature>
<dbReference type="Proteomes" id="UP000293865">
    <property type="component" value="Unassembled WGS sequence"/>
</dbReference>
<dbReference type="PANTHER" id="PTHR42734">
    <property type="entry name" value="METAL TRANSPORT SYSTEM ATP-BINDING PROTEIN TM_0124-RELATED"/>
    <property type="match status" value="1"/>
</dbReference>
<feature type="compositionally biased region" description="Low complexity" evidence="5">
    <location>
        <begin position="8"/>
        <end position="24"/>
    </location>
</feature>
<evidence type="ECO:0000256" key="5">
    <source>
        <dbReference type="SAM" id="MobiDB-lite"/>
    </source>
</evidence>
<reference evidence="7 8" key="1">
    <citation type="submission" date="2019-01" db="EMBL/GenBank/DDBJ databases">
        <title>Agromyces.</title>
        <authorList>
            <person name="Li J."/>
        </authorList>
    </citation>
    <scope>NUCLEOTIDE SEQUENCE [LARGE SCALE GENOMIC DNA]</scope>
    <source>
        <strain evidence="7 8">DSM 15934</strain>
    </source>
</reference>
<evidence type="ECO:0000256" key="2">
    <source>
        <dbReference type="ARBA" id="ARBA00022448"/>
    </source>
</evidence>
<dbReference type="NCBIfam" id="NF040873">
    <property type="entry name" value="AztA"/>
    <property type="match status" value="1"/>
</dbReference>
<keyword evidence="3" id="KW-0547">Nucleotide-binding</keyword>
<dbReference type="PANTHER" id="PTHR42734:SF5">
    <property type="entry name" value="IRON TRANSPORT SYSTEM ATP-BINDING PROTEIN HI_0361-RELATED"/>
    <property type="match status" value="1"/>
</dbReference>
<dbReference type="PROSITE" id="PS50893">
    <property type="entry name" value="ABC_TRANSPORTER_2"/>
    <property type="match status" value="1"/>
</dbReference>
<keyword evidence="4 7" id="KW-0067">ATP-binding</keyword>
<evidence type="ECO:0000256" key="3">
    <source>
        <dbReference type="ARBA" id="ARBA00022741"/>
    </source>
</evidence>
<keyword evidence="2" id="KW-0813">Transport</keyword>
<sequence>MVTCVPVAPTASSRSDRPAAAPASPAVRAAGVHVDLGGRPVLRGVDLVALPGEMTAIVGPNGAGKSTLLAVLAGLLQPHAGRVEHADAASIAFVPQRTALSDRLPITVGELVAMGRWQHAGFWRPLSRADRAIVADALDTVGMAPLHRRPVAELSGGQRQRALIAQGLAQQARLLLLDEPMASLDASARDAVADAISCATAAGTAVVAVTHDLDALPPAGSIVRLAPPEGDH</sequence>
<proteinExistence type="inferred from homology"/>
<organism evidence="7 8">
    <name type="scientific">Agromyces albus</name>
    <dbReference type="NCBI Taxonomy" id="205332"/>
    <lineage>
        <taxon>Bacteria</taxon>
        <taxon>Bacillati</taxon>
        <taxon>Actinomycetota</taxon>
        <taxon>Actinomycetes</taxon>
        <taxon>Micrococcales</taxon>
        <taxon>Microbacteriaceae</taxon>
        <taxon>Agromyces</taxon>
    </lineage>
</organism>
<dbReference type="InterPro" id="IPR003439">
    <property type="entry name" value="ABC_transporter-like_ATP-bd"/>
</dbReference>
<gene>
    <name evidence="7" type="ORF">ESP51_01800</name>
</gene>
<dbReference type="Pfam" id="PF00005">
    <property type="entry name" value="ABC_tran"/>
    <property type="match status" value="1"/>
</dbReference>
<evidence type="ECO:0000259" key="6">
    <source>
        <dbReference type="PROSITE" id="PS50893"/>
    </source>
</evidence>
<feature type="region of interest" description="Disordered" evidence="5">
    <location>
        <begin position="1"/>
        <end position="24"/>
    </location>
</feature>
<dbReference type="InterPro" id="IPR047748">
    <property type="entry name" value="AztA-like"/>
</dbReference>
<evidence type="ECO:0000313" key="7">
    <source>
        <dbReference type="EMBL" id="RXZ72982.1"/>
    </source>
</evidence>
<dbReference type="GO" id="GO:0016887">
    <property type="term" value="F:ATP hydrolysis activity"/>
    <property type="evidence" value="ECO:0007669"/>
    <property type="project" value="InterPro"/>
</dbReference>
<keyword evidence="8" id="KW-1185">Reference proteome</keyword>
<evidence type="ECO:0000256" key="4">
    <source>
        <dbReference type="ARBA" id="ARBA00022840"/>
    </source>
</evidence>
<evidence type="ECO:0000256" key="1">
    <source>
        <dbReference type="ARBA" id="ARBA00005417"/>
    </source>
</evidence>
<accession>A0A4Q2L8U5</accession>
<dbReference type="SUPFAM" id="SSF52540">
    <property type="entry name" value="P-loop containing nucleoside triphosphate hydrolases"/>
    <property type="match status" value="1"/>
</dbReference>
<comment type="caution">
    <text evidence="7">The sequence shown here is derived from an EMBL/GenBank/DDBJ whole genome shotgun (WGS) entry which is preliminary data.</text>
</comment>
<dbReference type="AlphaFoldDB" id="A0A4Q2L8U5"/>
<dbReference type="PROSITE" id="PS00211">
    <property type="entry name" value="ABC_TRANSPORTER_1"/>
    <property type="match status" value="1"/>
</dbReference>
<dbReference type="SMART" id="SM00382">
    <property type="entry name" value="AAA"/>
    <property type="match status" value="1"/>
</dbReference>
<dbReference type="InterPro" id="IPR050153">
    <property type="entry name" value="Metal_Ion_Import_ABC"/>
</dbReference>
<comment type="similarity">
    <text evidence="1">Belongs to the ABC transporter superfamily.</text>
</comment>
<dbReference type="OrthoDB" id="5296765at2"/>
<dbReference type="InterPro" id="IPR017871">
    <property type="entry name" value="ABC_transporter-like_CS"/>
</dbReference>
<protein>
    <submittedName>
        <fullName evidence="7">ATP-binding cassette domain-containing protein</fullName>
    </submittedName>
</protein>
<dbReference type="InterPro" id="IPR027417">
    <property type="entry name" value="P-loop_NTPase"/>
</dbReference>
<dbReference type="EMBL" id="SDPN01000002">
    <property type="protein sequence ID" value="RXZ72982.1"/>
    <property type="molecule type" value="Genomic_DNA"/>
</dbReference>